<comment type="caution">
    <text evidence="1">The sequence shown here is derived from an EMBL/GenBank/DDBJ whole genome shotgun (WGS) entry which is preliminary data.</text>
</comment>
<organism evidence="1 2">
    <name type="scientific">Coptis chinensis</name>
    <dbReference type="NCBI Taxonomy" id="261450"/>
    <lineage>
        <taxon>Eukaryota</taxon>
        <taxon>Viridiplantae</taxon>
        <taxon>Streptophyta</taxon>
        <taxon>Embryophyta</taxon>
        <taxon>Tracheophyta</taxon>
        <taxon>Spermatophyta</taxon>
        <taxon>Magnoliopsida</taxon>
        <taxon>Ranunculales</taxon>
        <taxon>Ranunculaceae</taxon>
        <taxon>Coptidoideae</taxon>
        <taxon>Coptis</taxon>
    </lineage>
</organism>
<evidence type="ECO:0000313" key="1">
    <source>
        <dbReference type="EMBL" id="KAF9620000.1"/>
    </source>
</evidence>
<dbReference type="AlphaFoldDB" id="A0A835IJB1"/>
<name>A0A835IJB1_9MAGN</name>
<keyword evidence="2" id="KW-1185">Reference proteome</keyword>
<accession>A0A835IJB1</accession>
<proteinExistence type="predicted"/>
<evidence type="ECO:0000313" key="2">
    <source>
        <dbReference type="Proteomes" id="UP000631114"/>
    </source>
</evidence>
<dbReference type="EMBL" id="JADFTS010000002">
    <property type="protein sequence ID" value="KAF9620000.1"/>
    <property type="molecule type" value="Genomic_DNA"/>
</dbReference>
<reference evidence="1 2" key="1">
    <citation type="submission" date="2020-10" db="EMBL/GenBank/DDBJ databases">
        <title>The Coptis chinensis genome and diversification of protoberbering-type alkaloids.</title>
        <authorList>
            <person name="Wang B."/>
            <person name="Shu S."/>
            <person name="Song C."/>
            <person name="Liu Y."/>
        </authorList>
    </citation>
    <scope>NUCLEOTIDE SEQUENCE [LARGE SCALE GENOMIC DNA]</scope>
    <source>
        <strain evidence="1">HL-2020</strain>
        <tissue evidence="1">Leaf</tissue>
    </source>
</reference>
<dbReference type="Gene3D" id="3.40.640.10">
    <property type="entry name" value="Type I PLP-dependent aspartate aminotransferase-like (Major domain)"/>
    <property type="match status" value="1"/>
</dbReference>
<gene>
    <name evidence="1" type="ORF">IFM89_010616</name>
</gene>
<sequence length="118" mass="12950">MLSNNELLLFCVVLCEDEKQAVLCEESIATACRAYVQQPAVHGALIVSTILSSPDLKSLWLKEVKQNVTLKDLNPRVEIHYGIPSTASILAFDPFQMTLLKLLGTPLIENVDPVTVTA</sequence>
<protein>
    <submittedName>
        <fullName evidence="1">Uncharacterized protein</fullName>
    </submittedName>
</protein>
<dbReference type="Proteomes" id="UP000631114">
    <property type="component" value="Unassembled WGS sequence"/>
</dbReference>
<dbReference type="OrthoDB" id="1935868at2759"/>
<dbReference type="InterPro" id="IPR015421">
    <property type="entry name" value="PyrdxlP-dep_Trfase_major"/>
</dbReference>
<feature type="non-terminal residue" evidence="1">
    <location>
        <position position="1"/>
    </location>
</feature>